<dbReference type="Gene3D" id="2.60.120.10">
    <property type="entry name" value="Jelly Rolls"/>
    <property type="match status" value="1"/>
</dbReference>
<organism evidence="1 2">
    <name type="scientific">Leptolyngbya foveolarum</name>
    <dbReference type="NCBI Taxonomy" id="47253"/>
    <lineage>
        <taxon>Bacteria</taxon>
        <taxon>Bacillati</taxon>
        <taxon>Cyanobacteriota</taxon>
        <taxon>Cyanophyceae</taxon>
        <taxon>Leptolyngbyales</taxon>
        <taxon>Leptolyngbyaceae</taxon>
        <taxon>Leptolyngbya group</taxon>
        <taxon>Leptolyngbya</taxon>
    </lineage>
</organism>
<protein>
    <submittedName>
        <fullName evidence="1">Acetylornithine aminotransferase</fullName>
    </submittedName>
</protein>
<dbReference type="EMBL" id="QBMC01000072">
    <property type="protein sequence ID" value="PZO17092.1"/>
    <property type="molecule type" value="Genomic_DNA"/>
</dbReference>
<proteinExistence type="predicted"/>
<keyword evidence="1" id="KW-0808">Transferase</keyword>
<dbReference type="SUPFAM" id="SSF51182">
    <property type="entry name" value="RmlC-like cupins"/>
    <property type="match status" value="1"/>
</dbReference>
<dbReference type="Proteomes" id="UP000249354">
    <property type="component" value="Unassembled WGS sequence"/>
</dbReference>
<gene>
    <name evidence="1" type="ORF">DCF25_11690</name>
</gene>
<dbReference type="AlphaFoldDB" id="A0A2W4U905"/>
<dbReference type="InterPro" id="IPR011051">
    <property type="entry name" value="RmlC_Cupin_sf"/>
</dbReference>
<reference evidence="1 2" key="2">
    <citation type="submission" date="2018-06" db="EMBL/GenBank/DDBJ databases">
        <title>Metagenomic assembly of (sub)arctic Cyanobacteria and their associated microbiome from non-axenic cultures.</title>
        <authorList>
            <person name="Baurain D."/>
        </authorList>
    </citation>
    <scope>NUCLEOTIDE SEQUENCE [LARGE SCALE GENOMIC DNA]</scope>
    <source>
        <strain evidence="1">ULC129bin1</strain>
    </source>
</reference>
<name>A0A2W4U905_9CYAN</name>
<evidence type="ECO:0000313" key="1">
    <source>
        <dbReference type="EMBL" id="PZO17092.1"/>
    </source>
</evidence>
<evidence type="ECO:0000313" key="2">
    <source>
        <dbReference type="Proteomes" id="UP000249354"/>
    </source>
</evidence>
<comment type="caution">
    <text evidence="1">The sequence shown here is derived from an EMBL/GenBank/DDBJ whole genome shotgun (WGS) entry which is preliminary data.</text>
</comment>
<reference evidence="2" key="1">
    <citation type="submission" date="2018-04" db="EMBL/GenBank/DDBJ databases">
        <authorList>
            <person name="Cornet L."/>
        </authorList>
    </citation>
    <scope>NUCLEOTIDE SEQUENCE [LARGE SCALE GENOMIC DNA]</scope>
</reference>
<keyword evidence="1" id="KW-0032">Aminotransferase</keyword>
<dbReference type="InterPro" id="IPR014710">
    <property type="entry name" value="RmlC-like_jellyroll"/>
</dbReference>
<sequence>MYFSLAEAGTLCGEGSAGMVVTYLAHRGEFSLGGPVAAVGRLAYIDGGTTSLLVAPLEAGDPCLNALYMPAQVVQTVHSHPSDRVGIVIRGAGDCIAVEETATPDQRVRDRHALRPGTVFYISAHQPHQFCTGAMGLDLIVFHPDSDMGVTHRNHPMLRRTLVDNISAVDLPEIQTQMSARQN</sequence>
<dbReference type="GO" id="GO:0008483">
    <property type="term" value="F:transaminase activity"/>
    <property type="evidence" value="ECO:0007669"/>
    <property type="project" value="UniProtKB-KW"/>
</dbReference>
<accession>A0A2W4U905</accession>